<feature type="region of interest" description="Disordered" evidence="2">
    <location>
        <begin position="582"/>
        <end position="606"/>
    </location>
</feature>
<dbReference type="Proteomes" id="UP001362899">
    <property type="component" value="Unassembled WGS sequence"/>
</dbReference>
<feature type="compositionally biased region" description="Polar residues" evidence="2">
    <location>
        <begin position="498"/>
        <end position="517"/>
    </location>
</feature>
<name>A0AAV5RM74_STABA</name>
<evidence type="ECO:0000256" key="2">
    <source>
        <dbReference type="SAM" id="MobiDB-lite"/>
    </source>
</evidence>
<dbReference type="AlphaFoldDB" id="A0AAV5RM74"/>
<reference evidence="3 4" key="1">
    <citation type="journal article" date="2023" name="Elife">
        <title>Identification of key yeast species and microbe-microbe interactions impacting larval growth of Drosophila in the wild.</title>
        <authorList>
            <person name="Mure A."/>
            <person name="Sugiura Y."/>
            <person name="Maeda R."/>
            <person name="Honda K."/>
            <person name="Sakurai N."/>
            <person name="Takahashi Y."/>
            <person name="Watada M."/>
            <person name="Katoh T."/>
            <person name="Gotoh A."/>
            <person name="Gotoh Y."/>
            <person name="Taniguchi I."/>
            <person name="Nakamura K."/>
            <person name="Hayashi T."/>
            <person name="Katayama T."/>
            <person name="Uemura T."/>
            <person name="Hattori Y."/>
        </authorList>
    </citation>
    <scope>NUCLEOTIDE SEQUENCE [LARGE SCALE GENOMIC DNA]</scope>
    <source>
        <strain evidence="3 4">SB-73</strain>
    </source>
</reference>
<proteinExistence type="predicted"/>
<accession>A0AAV5RM74</accession>
<feature type="compositionally biased region" description="Polar residues" evidence="2">
    <location>
        <begin position="525"/>
        <end position="567"/>
    </location>
</feature>
<organism evidence="3 4">
    <name type="scientific">Starmerella bacillaris</name>
    <name type="common">Yeast</name>
    <name type="synonym">Candida zemplinina</name>
    <dbReference type="NCBI Taxonomy" id="1247836"/>
    <lineage>
        <taxon>Eukaryota</taxon>
        <taxon>Fungi</taxon>
        <taxon>Dikarya</taxon>
        <taxon>Ascomycota</taxon>
        <taxon>Saccharomycotina</taxon>
        <taxon>Dipodascomycetes</taxon>
        <taxon>Dipodascales</taxon>
        <taxon>Trichomonascaceae</taxon>
        <taxon>Starmerella</taxon>
    </lineage>
</organism>
<feature type="compositionally biased region" description="Low complexity" evidence="2">
    <location>
        <begin position="473"/>
        <end position="497"/>
    </location>
</feature>
<evidence type="ECO:0000256" key="1">
    <source>
        <dbReference type="SAM" id="Coils"/>
    </source>
</evidence>
<dbReference type="EMBL" id="BTGC01000008">
    <property type="protein sequence ID" value="GMM52629.1"/>
    <property type="molecule type" value="Genomic_DNA"/>
</dbReference>
<dbReference type="Gene3D" id="1.20.58.1520">
    <property type="match status" value="1"/>
</dbReference>
<keyword evidence="1" id="KW-0175">Coiled coil</keyword>
<evidence type="ECO:0000313" key="4">
    <source>
        <dbReference type="Proteomes" id="UP001362899"/>
    </source>
</evidence>
<protein>
    <submittedName>
        <fullName evidence="3">Uncharacterized protein</fullName>
    </submittedName>
</protein>
<sequence>MEEYDEAQGVISEKPLNFFYESFQKLKNVMSSIVNDAEDAAMAEMLTMMSDLINTKKEFAQELRISCKELIANIEEAQGLLQLELHSSSQISTSLPLQVQHDKLQAIYNEYKEDISRRKSEINKYKQSISVASSELQLEQPVLSNLLTDEALEEHKNYAQRLEKQRAETRARFNEIINEIKMMEDFLGKTGMKRPKDMSNDAYRDLECWRDEIQKEYRCQKNKFDNVNGLINSALSILEIPEDYPFSSKLSNDCAPGSDNNLEQLQLRLEELQILKRERLGIILGNTCHKIRDMYDALYYDQEKRIELSTYDHSCSNINSNIDSNDANEERLNFLEAELYRLQTEVANDPDRTVIVDILQRYEKVFENEKELQKMGQDSMRLARGGFVAAINREARLKKYNEKCTNEVMTKLLPLVKKYSEVHQESFTFHGMPITKLIQSKKASIPRRASITSNSAPNNNSMSRKRKVPQGHSTSINGNTATTNNNHSANNSDGSHSVSPMSSNIAKKRSQSQNKQIQIPPGTRGRTNLTPAGVPTSQSNRIPTSRSSSINTNHRAIPQRSQASNARLQARQPIITRNVSHTSAPMRGSTRNASTRNATGMSSKPTKLNLDVQNLNTNAKLNELNNPDRAHHDNQVLFFDTNGELPRQSSIRKNRTGANEFNTTINSSQNSFAVSPGTVLTTKPTNIPTPQPETADNKLTDQIANSLPEWGRKRQQELIDMDMSYFDTMSFEYSRDAF</sequence>
<feature type="compositionally biased region" description="Polar residues" evidence="2">
    <location>
        <begin position="450"/>
        <end position="462"/>
    </location>
</feature>
<comment type="caution">
    <text evidence="3">The sequence shown here is derived from an EMBL/GenBank/DDBJ whole genome shotgun (WGS) entry which is preliminary data.</text>
</comment>
<keyword evidence="4" id="KW-1185">Reference proteome</keyword>
<feature type="coiled-coil region" evidence="1">
    <location>
        <begin position="108"/>
        <end position="179"/>
    </location>
</feature>
<evidence type="ECO:0000313" key="3">
    <source>
        <dbReference type="EMBL" id="GMM52629.1"/>
    </source>
</evidence>
<gene>
    <name evidence="3" type="ORF">DASB73_035920</name>
</gene>
<feature type="region of interest" description="Disordered" evidence="2">
    <location>
        <begin position="440"/>
        <end position="567"/>
    </location>
</feature>